<evidence type="ECO:0000256" key="3">
    <source>
        <dbReference type="ARBA" id="ARBA00023128"/>
    </source>
</evidence>
<reference evidence="5 6" key="1">
    <citation type="submission" date="2014-04" db="EMBL/GenBank/DDBJ databases">
        <authorList>
            <consortium name="DOE Joint Genome Institute"/>
            <person name="Kuo A."/>
            <person name="Kohler A."/>
            <person name="Nagy L.G."/>
            <person name="Floudas D."/>
            <person name="Copeland A."/>
            <person name="Barry K.W."/>
            <person name="Cichocki N."/>
            <person name="Veneault-Fourrey C."/>
            <person name="LaButti K."/>
            <person name="Lindquist E.A."/>
            <person name="Lipzen A."/>
            <person name="Lundell T."/>
            <person name="Morin E."/>
            <person name="Murat C."/>
            <person name="Sun H."/>
            <person name="Tunlid A."/>
            <person name="Henrissat B."/>
            <person name="Grigoriev I.V."/>
            <person name="Hibbett D.S."/>
            <person name="Martin F."/>
            <person name="Nordberg H.P."/>
            <person name="Cantor M.N."/>
            <person name="Hua S.X."/>
        </authorList>
    </citation>
    <scope>NUCLEOTIDE SEQUENCE [LARGE SCALE GENOMIC DNA]</scope>
    <source>
        <strain evidence="5 6">Foug A</strain>
    </source>
</reference>
<comment type="similarity">
    <text evidence="4">Belongs to the NDUFAF3 family.</text>
</comment>
<dbReference type="GO" id="GO:0032981">
    <property type="term" value="P:mitochondrial respiratory chain complex I assembly"/>
    <property type="evidence" value="ECO:0007669"/>
    <property type="project" value="InterPro"/>
</dbReference>
<dbReference type="STRING" id="1036808.A0A0C3DSN6"/>
<dbReference type="PANTHER" id="PTHR21192:SF2">
    <property type="entry name" value="NADH DEHYDROGENASE [UBIQUINONE] 1 ALPHA SUBCOMPLEX ASSEMBLY FACTOR 3"/>
    <property type="match status" value="1"/>
</dbReference>
<dbReference type="Pfam" id="PF04430">
    <property type="entry name" value="DUF498"/>
    <property type="match status" value="1"/>
</dbReference>
<dbReference type="OrthoDB" id="20681at2759"/>
<dbReference type="Gene3D" id="3.40.1230.10">
    <property type="entry name" value="MTH938-like"/>
    <property type="match status" value="1"/>
</dbReference>
<dbReference type="InterPro" id="IPR036748">
    <property type="entry name" value="MTH938-like_sf"/>
</dbReference>
<organism evidence="5 6">
    <name type="scientific">Scleroderma citrinum Foug A</name>
    <dbReference type="NCBI Taxonomy" id="1036808"/>
    <lineage>
        <taxon>Eukaryota</taxon>
        <taxon>Fungi</taxon>
        <taxon>Dikarya</taxon>
        <taxon>Basidiomycota</taxon>
        <taxon>Agaricomycotina</taxon>
        <taxon>Agaricomycetes</taxon>
        <taxon>Agaricomycetidae</taxon>
        <taxon>Boletales</taxon>
        <taxon>Sclerodermatineae</taxon>
        <taxon>Sclerodermataceae</taxon>
        <taxon>Scleroderma</taxon>
    </lineage>
</organism>
<protein>
    <recommendedName>
        <fullName evidence="2">NADH dehydrogenase [ubiquinone] 1 alpha subcomplex assembly factor 3</fullName>
    </recommendedName>
</protein>
<proteinExistence type="inferred from homology"/>
<evidence type="ECO:0000256" key="4">
    <source>
        <dbReference type="ARBA" id="ARBA00049984"/>
    </source>
</evidence>
<dbReference type="AlphaFoldDB" id="A0A0C3DSN6"/>
<dbReference type="InterPro" id="IPR034095">
    <property type="entry name" value="NDUF3"/>
</dbReference>
<dbReference type="CDD" id="cd05125">
    <property type="entry name" value="Mth938_2P1-like"/>
    <property type="match status" value="1"/>
</dbReference>
<dbReference type="InterPro" id="IPR007523">
    <property type="entry name" value="NDUFAF3/AAMDC"/>
</dbReference>
<sequence length="200" mass="22032">MTIVKTRPCIRQFLNTLGQPRASQASLLTRSLHASCIRTTNHRPTSLTNILASEVPPPVQVASVSTAGIKLANGLVFSGPVVFLEGKVFLWDVPNGGFITSPSSSMGMDMKMWDAWSKGHWSIFELVVPRPEILVFGTGARMEFVPPRIRSYTRELGIQLEVMDTKNASSTYNLLAEEGRRVAAALLPLLPKVWEKKQGL</sequence>
<dbReference type="InParanoid" id="A0A0C3DSN6"/>
<dbReference type="PANTHER" id="PTHR21192">
    <property type="entry name" value="NUCLEAR PROTEIN E3-3"/>
    <property type="match status" value="1"/>
</dbReference>
<evidence type="ECO:0000256" key="1">
    <source>
        <dbReference type="ARBA" id="ARBA00004173"/>
    </source>
</evidence>
<reference evidence="6" key="2">
    <citation type="submission" date="2015-01" db="EMBL/GenBank/DDBJ databases">
        <title>Evolutionary Origins and Diversification of the Mycorrhizal Mutualists.</title>
        <authorList>
            <consortium name="DOE Joint Genome Institute"/>
            <consortium name="Mycorrhizal Genomics Consortium"/>
            <person name="Kohler A."/>
            <person name="Kuo A."/>
            <person name="Nagy L.G."/>
            <person name="Floudas D."/>
            <person name="Copeland A."/>
            <person name="Barry K.W."/>
            <person name="Cichocki N."/>
            <person name="Veneault-Fourrey C."/>
            <person name="LaButti K."/>
            <person name="Lindquist E.A."/>
            <person name="Lipzen A."/>
            <person name="Lundell T."/>
            <person name="Morin E."/>
            <person name="Murat C."/>
            <person name="Riley R."/>
            <person name="Ohm R."/>
            <person name="Sun H."/>
            <person name="Tunlid A."/>
            <person name="Henrissat B."/>
            <person name="Grigoriev I.V."/>
            <person name="Hibbett D.S."/>
            <person name="Martin F."/>
        </authorList>
    </citation>
    <scope>NUCLEOTIDE SEQUENCE [LARGE SCALE GENOMIC DNA]</scope>
    <source>
        <strain evidence="6">Foug A</strain>
    </source>
</reference>
<dbReference type="SUPFAM" id="SSF64076">
    <property type="entry name" value="MTH938-like"/>
    <property type="match status" value="1"/>
</dbReference>
<gene>
    <name evidence="5" type="ORF">SCLCIDRAFT_1214009</name>
</gene>
<name>A0A0C3DSN6_9AGAM</name>
<evidence type="ECO:0000313" key="6">
    <source>
        <dbReference type="Proteomes" id="UP000053989"/>
    </source>
</evidence>
<evidence type="ECO:0000256" key="2">
    <source>
        <dbReference type="ARBA" id="ARBA00021776"/>
    </source>
</evidence>
<dbReference type="HOGENOM" id="CLU_074390_1_2_1"/>
<dbReference type="Proteomes" id="UP000053989">
    <property type="component" value="Unassembled WGS sequence"/>
</dbReference>
<evidence type="ECO:0000313" key="5">
    <source>
        <dbReference type="EMBL" id="KIM63615.1"/>
    </source>
</evidence>
<accession>A0A0C3DSN6</accession>
<keyword evidence="6" id="KW-1185">Reference proteome</keyword>
<comment type="subcellular location">
    <subcellularLocation>
        <location evidence="1">Mitochondrion</location>
    </subcellularLocation>
</comment>
<dbReference type="EMBL" id="KN822033">
    <property type="protein sequence ID" value="KIM63615.1"/>
    <property type="molecule type" value="Genomic_DNA"/>
</dbReference>
<keyword evidence="3" id="KW-0496">Mitochondrion</keyword>
<dbReference type="GO" id="GO:0005743">
    <property type="term" value="C:mitochondrial inner membrane"/>
    <property type="evidence" value="ECO:0007669"/>
    <property type="project" value="TreeGrafter"/>
</dbReference>